<dbReference type="EMBL" id="JADIMM010000037">
    <property type="protein sequence ID" value="MBO8457186.1"/>
    <property type="molecule type" value="Genomic_DNA"/>
</dbReference>
<evidence type="ECO:0000256" key="2">
    <source>
        <dbReference type="ARBA" id="ARBA00001958"/>
    </source>
</evidence>
<evidence type="ECO:0000256" key="11">
    <source>
        <dbReference type="ARBA" id="ARBA00022840"/>
    </source>
</evidence>
<comment type="cofactor">
    <cofactor evidence="2">
        <name>K(+)</name>
        <dbReference type="ChEBI" id="CHEBI:29103"/>
    </cofactor>
</comment>
<feature type="binding site" evidence="16">
    <location>
        <begin position="122"/>
        <end position="125"/>
    </location>
    <ligand>
        <name>substrate</name>
    </ligand>
</feature>
<keyword evidence="9 16" id="KW-0547">Nucleotide-binding</keyword>
<dbReference type="GO" id="GO:0004594">
    <property type="term" value="F:pantothenate kinase activity"/>
    <property type="evidence" value="ECO:0007669"/>
    <property type="project" value="UniProtKB-UniRule"/>
</dbReference>
<proteinExistence type="inferred from homology"/>
<keyword evidence="10 16" id="KW-0418">Kinase</keyword>
<dbReference type="AlphaFoldDB" id="A0A9D9N1P0"/>
<comment type="pathway">
    <text evidence="4 16">Cofactor biosynthesis; coenzyme A biosynthesis; CoA from (R)-pantothenate: step 1/5.</text>
</comment>
<evidence type="ECO:0000256" key="10">
    <source>
        <dbReference type="ARBA" id="ARBA00022777"/>
    </source>
</evidence>
<evidence type="ECO:0000256" key="3">
    <source>
        <dbReference type="ARBA" id="ARBA00004496"/>
    </source>
</evidence>
<name>A0A9D9N1P0_9SPIR</name>
<evidence type="ECO:0000256" key="9">
    <source>
        <dbReference type="ARBA" id="ARBA00022741"/>
    </source>
</evidence>
<evidence type="ECO:0000256" key="4">
    <source>
        <dbReference type="ARBA" id="ARBA00005225"/>
    </source>
</evidence>
<evidence type="ECO:0000256" key="12">
    <source>
        <dbReference type="ARBA" id="ARBA00022958"/>
    </source>
</evidence>
<dbReference type="CDD" id="cd24015">
    <property type="entry name" value="ASKHA_NBD_PanK-III"/>
    <property type="match status" value="1"/>
</dbReference>
<comment type="cofactor">
    <cofactor evidence="16">
        <name>NH4(+)</name>
        <dbReference type="ChEBI" id="CHEBI:28938"/>
    </cofactor>
    <cofactor evidence="16">
        <name>K(+)</name>
        <dbReference type="ChEBI" id="CHEBI:29103"/>
    </cofactor>
    <text evidence="16">A monovalent cation. Ammonium or potassium.</text>
</comment>
<comment type="similarity">
    <text evidence="14 16">Belongs to the type III pantothenate kinase family.</text>
</comment>
<evidence type="ECO:0000256" key="6">
    <source>
        <dbReference type="ARBA" id="ARBA00012102"/>
    </source>
</evidence>
<sequence length="275" mass="29560">MTVTVDIGNTNIVMGFWENDAPKVFRFETSVSGTYNEYYAAIKPALLEVFPQLRNGVPDLLSEQKISGVKWGISSVVPSLTGIIEQILRCFFSRESVVLNKELFMRPDFPVKVPDSAVDEIGADIICDAFGALETGGRSVIVDFGTALTITAVDFDGTIKGVSIAPGIKTAVKSLFDNTAQLPPDIPLVYPESVLGTDTFSAIQSGVLFGYGGLIKEIVSEMKNELDRGSSRPCFVVATGGLSSLVAPHVKIFDSIDGNLTLRGLKNIVTKYGQP</sequence>
<evidence type="ECO:0000313" key="18">
    <source>
        <dbReference type="Proteomes" id="UP000823638"/>
    </source>
</evidence>
<dbReference type="Proteomes" id="UP000823638">
    <property type="component" value="Unassembled WGS sequence"/>
</dbReference>
<comment type="subcellular location">
    <subcellularLocation>
        <location evidence="3 16">Cytoplasm</location>
    </subcellularLocation>
</comment>
<evidence type="ECO:0000313" key="17">
    <source>
        <dbReference type="EMBL" id="MBO8457186.1"/>
    </source>
</evidence>
<keyword evidence="16" id="KW-0479">Metal-binding</keyword>
<keyword evidence="7 16" id="KW-0963">Cytoplasm</keyword>
<gene>
    <name evidence="16" type="primary">coaX</name>
    <name evidence="17" type="ORF">IAA81_03025</name>
</gene>
<dbReference type="EC" id="2.7.1.33" evidence="6 16"/>
<dbReference type="Pfam" id="PF03309">
    <property type="entry name" value="Pan_kinase"/>
    <property type="match status" value="1"/>
</dbReference>
<reference evidence="17" key="1">
    <citation type="submission" date="2020-10" db="EMBL/GenBank/DDBJ databases">
        <authorList>
            <person name="Gilroy R."/>
        </authorList>
    </citation>
    <scope>NUCLEOTIDE SEQUENCE</scope>
    <source>
        <strain evidence="17">10532</strain>
    </source>
</reference>
<dbReference type="HAMAP" id="MF_01274">
    <property type="entry name" value="Pantothen_kinase_3"/>
    <property type="match status" value="1"/>
</dbReference>
<evidence type="ECO:0000256" key="7">
    <source>
        <dbReference type="ARBA" id="ARBA00022490"/>
    </source>
</evidence>
<evidence type="ECO:0000256" key="8">
    <source>
        <dbReference type="ARBA" id="ARBA00022679"/>
    </source>
</evidence>
<keyword evidence="12 16" id="KW-0630">Potassium</keyword>
<comment type="function">
    <text evidence="16">Catalyzes the phosphorylation of pantothenate (Pan), the first step in CoA biosynthesis.</text>
</comment>
<dbReference type="GO" id="GO:0005524">
    <property type="term" value="F:ATP binding"/>
    <property type="evidence" value="ECO:0007669"/>
    <property type="project" value="UniProtKB-UniRule"/>
</dbReference>
<feature type="binding site" evidence="16">
    <location>
        <position position="146"/>
    </location>
    <ligand>
        <name>ATP</name>
        <dbReference type="ChEBI" id="CHEBI:30616"/>
    </ligand>
</feature>
<dbReference type="GO" id="GO:0005737">
    <property type="term" value="C:cytoplasm"/>
    <property type="evidence" value="ECO:0007669"/>
    <property type="project" value="UniProtKB-SubCell"/>
</dbReference>
<comment type="subunit">
    <text evidence="5 16">Homodimer.</text>
</comment>
<organism evidence="17 18">
    <name type="scientific">Candidatus Gallitreponema excrementavium</name>
    <dbReference type="NCBI Taxonomy" id="2840840"/>
    <lineage>
        <taxon>Bacteria</taxon>
        <taxon>Pseudomonadati</taxon>
        <taxon>Spirochaetota</taxon>
        <taxon>Spirochaetia</taxon>
        <taxon>Spirochaetales</taxon>
        <taxon>Candidatus Gallitreponema</taxon>
    </lineage>
</organism>
<dbReference type="InterPro" id="IPR043129">
    <property type="entry name" value="ATPase_NBD"/>
</dbReference>
<feature type="binding site" evidence="16">
    <location>
        <position position="199"/>
    </location>
    <ligand>
        <name>substrate</name>
    </ligand>
</feature>
<evidence type="ECO:0000256" key="1">
    <source>
        <dbReference type="ARBA" id="ARBA00001206"/>
    </source>
</evidence>
<comment type="caution">
    <text evidence="17">The sequence shown here is derived from an EMBL/GenBank/DDBJ whole genome shotgun (WGS) entry which is preliminary data.</text>
</comment>
<dbReference type="InterPro" id="IPR004619">
    <property type="entry name" value="Type_III_PanK"/>
</dbReference>
<evidence type="ECO:0000256" key="14">
    <source>
        <dbReference type="ARBA" id="ARBA00038036"/>
    </source>
</evidence>
<feature type="active site" description="Proton acceptor" evidence="16">
    <location>
        <position position="124"/>
    </location>
</feature>
<dbReference type="PANTHER" id="PTHR34265:SF1">
    <property type="entry name" value="TYPE III PANTOTHENATE KINASE"/>
    <property type="match status" value="1"/>
</dbReference>
<feature type="binding site" evidence="16">
    <location>
        <position position="143"/>
    </location>
    <ligand>
        <name>K(+)</name>
        <dbReference type="ChEBI" id="CHEBI:29103"/>
    </ligand>
</feature>
<dbReference type="GO" id="GO:0015937">
    <property type="term" value="P:coenzyme A biosynthetic process"/>
    <property type="evidence" value="ECO:0007669"/>
    <property type="project" value="UniProtKB-UniRule"/>
</dbReference>
<evidence type="ECO:0000256" key="16">
    <source>
        <dbReference type="HAMAP-Rule" id="MF_01274"/>
    </source>
</evidence>
<dbReference type="PANTHER" id="PTHR34265">
    <property type="entry name" value="TYPE III PANTOTHENATE KINASE"/>
    <property type="match status" value="1"/>
</dbReference>
<evidence type="ECO:0000256" key="5">
    <source>
        <dbReference type="ARBA" id="ARBA00011738"/>
    </source>
</evidence>
<evidence type="ECO:0000256" key="13">
    <source>
        <dbReference type="ARBA" id="ARBA00022993"/>
    </source>
</evidence>
<keyword evidence="8 16" id="KW-0808">Transferase</keyword>
<keyword evidence="13 16" id="KW-0173">Coenzyme A biosynthesis</keyword>
<accession>A0A9D9N1P0</accession>
<keyword evidence="11 16" id="KW-0067">ATP-binding</keyword>
<reference evidence="17" key="2">
    <citation type="journal article" date="2021" name="PeerJ">
        <title>Extensive microbial diversity within the chicken gut microbiome revealed by metagenomics and culture.</title>
        <authorList>
            <person name="Gilroy R."/>
            <person name="Ravi A."/>
            <person name="Getino M."/>
            <person name="Pursley I."/>
            <person name="Horton D.L."/>
            <person name="Alikhan N.F."/>
            <person name="Baker D."/>
            <person name="Gharbi K."/>
            <person name="Hall N."/>
            <person name="Watson M."/>
            <person name="Adriaenssens E.M."/>
            <person name="Foster-Nyarko E."/>
            <person name="Jarju S."/>
            <person name="Secka A."/>
            <person name="Antonio M."/>
            <person name="Oren A."/>
            <person name="Chaudhuri R.R."/>
            <person name="La Ragione R."/>
            <person name="Hildebrand F."/>
            <person name="Pallen M.J."/>
        </authorList>
    </citation>
    <scope>NUCLEOTIDE SEQUENCE</scope>
    <source>
        <strain evidence="17">10532</strain>
    </source>
</reference>
<feature type="binding site" evidence="16">
    <location>
        <begin position="6"/>
        <end position="13"/>
    </location>
    <ligand>
        <name>ATP</name>
        <dbReference type="ChEBI" id="CHEBI:30616"/>
    </ligand>
</feature>
<evidence type="ECO:0000256" key="15">
    <source>
        <dbReference type="ARBA" id="ARBA00040883"/>
    </source>
</evidence>
<dbReference type="NCBIfam" id="TIGR00671">
    <property type="entry name" value="baf"/>
    <property type="match status" value="1"/>
</dbReference>
<comment type="catalytic activity">
    <reaction evidence="1 16">
        <text>(R)-pantothenate + ATP = (R)-4'-phosphopantothenate + ADP + H(+)</text>
        <dbReference type="Rhea" id="RHEA:16373"/>
        <dbReference type="ChEBI" id="CHEBI:10986"/>
        <dbReference type="ChEBI" id="CHEBI:15378"/>
        <dbReference type="ChEBI" id="CHEBI:29032"/>
        <dbReference type="ChEBI" id="CHEBI:30616"/>
        <dbReference type="ChEBI" id="CHEBI:456216"/>
        <dbReference type="EC" id="2.7.1.33"/>
    </reaction>
</comment>
<dbReference type="Gene3D" id="3.30.420.40">
    <property type="match status" value="2"/>
</dbReference>
<protein>
    <recommendedName>
        <fullName evidence="15 16">Type III pantothenate kinase</fullName>
        <ecNumber evidence="6 16">2.7.1.33</ecNumber>
    </recommendedName>
    <alternativeName>
        <fullName evidence="16">PanK-III</fullName>
    </alternativeName>
    <alternativeName>
        <fullName evidence="16">Pantothenic acid kinase</fullName>
    </alternativeName>
</protein>
<dbReference type="GO" id="GO:0046872">
    <property type="term" value="F:metal ion binding"/>
    <property type="evidence" value="ECO:0007669"/>
    <property type="project" value="UniProtKB-KW"/>
</dbReference>
<comment type="caution">
    <text evidence="16">Lacks conserved residue(s) required for the propagation of feature annotation.</text>
</comment>
<dbReference type="SUPFAM" id="SSF53067">
    <property type="entry name" value="Actin-like ATPase domain"/>
    <property type="match status" value="2"/>
</dbReference>